<evidence type="ECO:0000256" key="6">
    <source>
        <dbReference type="SAM" id="Coils"/>
    </source>
</evidence>
<dbReference type="InterPro" id="IPR038765">
    <property type="entry name" value="Papain-like_cys_pep_sf"/>
</dbReference>
<evidence type="ECO:0000256" key="2">
    <source>
        <dbReference type="ARBA" id="ARBA00022670"/>
    </source>
</evidence>
<organism evidence="10 11">
    <name type="scientific">Proteiniclasticum aestuarii</name>
    <dbReference type="NCBI Taxonomy" id="2817862"/>
    <lineage>
        <taxon>Bacteria</taxon>
        <taxon>Bacillati</taxon>
        <taxon>Bacillota</taxon>
        <taxon>Clostridia</taxon>
        <taxon>Eubacteriales</taxon>
        <taxon>Clostridiaceae</taxon>
        <taxon>Proteiniclasticum</taxon>
    </lineage>
</organism>
<evidence type="ECO:0000313" key="10">
    <source>
        <dbReference type="EMBL" id="MBO1265744.1"/>
    </source>
</evidence>
<evidence type="ECO:0000256" key="7">
    <source>
        <dbReference type="SAM" id="MobiDB-lite"/>
    </source>
</evidence>
<dbReference type="PROSITE" id="PS51935">
    <property type="entry name" value="NLPC_P60"/>
    <property type="match status" value="1"/>
</dbReference>
<evidence type="ECO:0000256" key="8">
    <source>
        <dbReference type="SAM" id="SignalP"/>
    </source>
</evidence>
<evidence type="ECO:0000259" key="9">
    <source>
        <dbReference type="PROSITE" id="PS51935"/>
    </source>
</evidence>
<comment type="caution">
    <text evidence="10">The sequence shown here is derived from an EMBL/GenBank/DDBJ whole genome shotgun (WGS) entry which is preliminary data.</text>
</comment>
<evidence type="ECO:0000256" key="5">
    <source>
        <dbReference type="ARBA" id="ARBA00022807"/>
    </source>
</evidence>
<keyword evidence="4" id="KW-0378">Hydrolase</keyword>
<comment type="similarity">
    <text evidence="1">Belongs to the peptidase C40 family.</text>
</comment>
<gene>
    <name evidence="10" type="ORF">J3A84_11960</name>
</gene>
<feature type="compositionally biased region" description="Pro residues" evidence="7">
    <location>
        <begin position="330"/>
        <end position="342"/>
    </location>
</feature>
<dbReference type="Proteomes" id="UP000664218">
    <property type="component" value="Unassembled WGS sequence"/>
</dbReference>
<name>A0A939HAU2_9CLOT</name>
<feature type="region of interest" description="Disordered" evidence="7">
    <location>
        <begin position="299"/>
        <end position="346"/>
    </location>
</feature>
<keyword evidence="2" id="KW-0645">Protease</keyword>
<feature type="coiled-coil region" evidence="6">
    <location>
        <begin position="38"/>
        <end position="107"/>
    </location>
</feature>
<keyword evidence="5" id="KW-0788">Thiol protease</keyword>
<dbReference type="Gene3D" id="3.90.1720.10">
    <property type="entry name" value="endopeptidase domain like (from Nostoc punctiforme)"/>
    <property type="match status" value="1"/>
</dbReference>
<dbReference type="Pfam" id="PF00877">
    <property type="entry name" value="NLPC_P60"/>
    <property type="match status" value="1"/>
</dbReference>
<protein>
    <submittedName>
        <fullName evidence="10">C40 family peptidase</fullName>
    </submittedName>
</protein>
<dbReference type="SUPFAM" id="SSF54001">
    <property type="entry name" value="Cysteine proteinases"/>
    <property type="match status" value="1"/>
</dbReference>
<dbReference type="RefSeq" id="WP_207600267.1">
    <property type="nucleotide sequence ID" value="NZ_JAFNJU010000009.1"/>
</dbReference>
<dbReference type="GO" id="GO:0006508">
    <property type="term" value="P:proteolysis"/>
    <property type="evidence" value="ECO:0007669"/>
    <property type="project" value="UniProtKB-KW"/>
</dbReference>
<keyword evidence="3 8" id="KW-0732">Signal</keyword>
<evidence type="ECO:0000256" key="4">
    <source>
        <dbReference type="ARBA" id="ARBA00022801"/>
    </source>
</evidence>
<feature type="compositionally biased region" description="Polar residues" evidence="7">
    <location>
        <begin position="313"/>
        <end position="324"/>
    </location>
</feature>
<feature type="domain" description="NlpC/P60" evidence="9">
    <location>
        <begin position="347"/>
        <end position="464"/>
    </location>
</feature>
<dbReference type="EMBL" id="JAFNJU010000009">
    <property type="protein sequence ID" value="MBO1265744.1"/>
    <property type="molecule type" value="Genomic_DNA"/>
</dbReference>
<dbReference type="Pfam" id="PF24568">
    <property type="entry name" value="CC_PcsB"/>
    <property type="match status" value="1"/>
</dbReference>
<reference evidence="10" key="1">
    <citation type="submission" date="2021-03" db="EMBL/GenBank/DDBJ databases">
        <title>Proteiniclasticum marinus sp. nov., isolated from tidal flat sediment.</title>
        <authorList>
            <person name="Namirimu T."/>
            <person name="Yang J.-A."/>
            <person name="Yang S.-H."/>
            <person name="Kim Y.-J."/>
            <person name="Kwon K.K."/>
        </authorList>
    </citation>
    <scope>NUCLEOTIDE SEQUENCE</scope>
    <source>
        <strain evidence="10">SCR006</strain>
    </source>
</reference>
<dbReference type="Gene3D" id="6.10.250.3150">
    <property type="match status" value="1"/>
</dbReference>
<feature type="compositionally biased region" description="Basic and acidic residues" evidence="7">
    <location>
        <begin position="299"/>
        <end position="310"/>
    </location>
</feature>
<dbReference type="InterPro" id="IPR051202">
    <property type="entry name" value="Peptidase_C40"/>
</dbReference>
<dbReference type="GO" id="GO:0008234">
    <property type="term" value="F:cysteine-type peptidase activity"/>
    <property type="evidence" value="ECO:0007669"/>
    <property type="project" value="UniProtKB-KW"/>
</dbReference>
<feature type="signal peptide" evidence="8">
    <location>
        <begin position="1"/>
        <end position="27"/>
    </location>
</feature>
<dbReference type="PANTHER" id="PTHR47053:SF1">
    <property type="entry name" value="MUREIN DD-ENDOPEPTIDASE MEPH-RELATED"/>
    <property type="match status" value="1"/>
</dbReference>
<keyword evidence="6" id="KW-0175">Coiled coil</keyword>
<sequence>MKSIRKKMIAAVLATSLLYGAGIPVTATPLTEQQQMELDTVKSEYESILRKLAEIESEIAGIADEITDISIKIEDNNENIERLDGEIKVKNAEINETQVKLTEKETEYGERLRAMYKQGNTSIIDTILNSESIADFISRADAIVKLAKIDRELLDEIQEIKDLLDQQKAELSASRDAVAALKEENLKSLEEEKVKKAEAEVLLEEFEEEEKKILGNLAMAEMYFIGDNDAIINDSSSSDAAIQGAIASLRAVRENIVTDSTDAKVVDLIEKGKSILRQREAAREAARIAAERAEAERIAAAQRAEEERAAQESQNSAGSSGSNETTSTPAPAPAPKPTPAPAPSVSSASGQAVLDYAYRFLGTPYVWGGTTPSGFDCSGFTQYVYRHFGVNLPRVSRAQGTYGTKVSYSNLQAGDLVFFGSGGISHVGIYIGGGNMIHSPRPGKSVEISTMRYHNFITARRVLN</sequence>
<accession>A0A939HAU2</accession>
<keyword evidence="11" id="KW-1185">Reference proteome</keyword>
<evidence type="ECO:0000256" key="1">
    <source>
        <dbReference type="ARBA" id="ARBA00007074"/>
    </source>
</evidence>
<dbReference type="InterPro" id="IPR057309">
    <property type="entry name" value="PcsB_CC"/>
</dbReference>
<feature type="coiled-coil region" evidence="6">
    <location>
        <begin position="146"/>
        <end position="216"/>
    </location>
</feature>
<feature type="chain" id="PRO_5037827903" evidence="8">
    <location>
        <begin position="28"/>
        <end position="464"/>
    </location>
</feature>
<dbReference type="InterPro" id="IPR000064">
    <property type="entry name" value="NLP_P60_dom"/>
</dbReference>
<evidence type="ECO:0000256" key="3">
    <source>
        <dbReference type="ARBA" id="ARBA00022729"/>
    </source>
</evidence>
<proteinExistence type="inferred from homology"/>
<evidence type="ECO:0000313" key="11">
    <source>
        <dbReference type="Proteomes" id="UP000664218"/>
    </source>
</evidence>
<dbReference type="AlphaFoldDB" id="A0A939HAU2"/>
<dbReference type="PANTHER" id="PTHR47053">
    <property type="entry name" value="MUREIN DD-ENDOPEPTIDASE MEPH-RELATED"/>
    <property type="match status" value="1"/>
</dbReference>